<reference evidence="1 2" key="1">
    <citation type="submission" date="2021-10" db="EMBL/GenBank/DDBJ databases">
        <authorList>
            <person name="Chen M."/>
        </authorList>
    </citation>
    <scope>NUCLEOTIDE SEQUENCE [LARGE SCALE GENOMIC DNA]</scope>
    <source>
        <strain evidence="1 2">H3-26</strain>
    </source>
</reference>
<dbReference type="SUPFAM" id="SSF53756">
    <property type="entry name" value="UDP-Glycosyltransferase/glycogen phosphorylase"/>
    <property type="match status" value="1"/>
</dbReference>
<organism evidence="1 2">
    <name type="scientific">Deefgea salmonis</name>
    <dbReference type="NCBI Taxonomy" id="2875502"/>
    <lineage>
        <taxon>Bacteria</taxon>
        <taxon>Pseudomonadati</taxon>
        <taxon>Pseudomonadota</taxon>
        <taxon>Betaproteobacteria</taxon>
        <taxon>Neisseriales</taxon>
        <taxon>Chitinibacteraceae</taxon>
        <taxon>Deefgea</taxon>
    </lineage>
</organism>
<accession>A0ABS8BKP7</accession>
<name>A0ABS8BKP7_9NEIS</name>
<proteinExistence type="predicted"/>
<comment type="caution">
    <text evidence="1">The sequence shown here is derived from an EMBL/GenBank/DDBJ whole genome shotgun (WGS) entry which is preliminary data.</text>
</comment>
<dbReference type="Proteomes" id="UP001198034">
    <property type="component" value="Unassembled WGS sequence"/>
</dbReference>
<sequence length="362" mass="41184">MRVLLVGDYSGVHLNLSKGLAELGHDVMLVSAGDGFKKIPSDYYWKVCVSGKISRLLGIHDSEFILRNKELIDLMSGFDIVQIVNPVIVDECSISNNSILFDILRRKNSKVFLYSCGDDLNWVSACLSTASYQSMFQDSRLYLSREIVHPIKYLANPAIRRLSKKIYSEVDAIIPGSFDYDWCLGLGVEHEIIPFPVDFSPFEFKPLESKEVYQIMHGVQPGKSLRKGDEFFEKAVRMIKGFSYERVCGVPYVEYLKKINNCDVFFDQVYSRDQGMNALYAMACGKVVFSGFSEYFYKGYGLIDPVGINALPSHLDIVDKLRRISDGEIDVEKISQNARKFVVHQHDKTKVAHSFIKRWSGN</sequence>
<evidence type="ECO:0000313" key="2">
    <source>
        <dbReference type="Proteomes" id="UP001198034"/>
    </source>
</evidence>
<dbReference type="RefSeq" id="WP_226763890.1">
    <property type="nucleotide sequence ID" value="NZ_JAJAWG010000003.1"/>
</dbReference>
<evidence type="ECO:0000313" key="1">
    <source>
        <dbReference type="EMBL" id="MCB5196116.1"/>
    </source>
</evidence>
<protein>
    <recommendedName>
        <fullName evidence="3">Glycosyltransferase</fullName>
    </recommendedName>
</protein>
<gene>
    <name evidence="1" type="ORF">LG219_07455</name>
</gene>
<evidence type="ECO:0008006" key="3">
    <source>
        <dbReference type="Google" id="ProtNLM"/>
    </source>
</evidence>
<dbReference type="EMBL" id="JAJAWG010000003">
    <property type="protein sequence ID" value="MCB5196116.1"/>
    <property type="molecule type" value="Genomic_DNA"/>
</dbReference>
<keyword evidence="2" id="KW-1185">Reference proteome</keyword>